<dbReference type="EMBL" id="CM023484">
    <property type="protein sequence ID" value="KAH6934232.1"/>
    <property type="molecule type" value="Genomic_DNA"/>
</dbReference>
<sequence>MQTEAQAVQFADFMKQRRIPWPNDPPENVDLLDVLLDLVINWRVGLLFDFRRSTRKFHTASFVFQEPGPLIELRRQQVNHVYENEEDTERLVRTAAKVLGGSGVDVPKEKIDALRRDEMTLTSSLSACSDERGNDVLVTLKQIQGMALSTNSPSWLSLLKRHLNDNSLTSEMEVLVYDEQRLKALSEAITLLPQARSLSVVGWMFVYTYIWVVNPVFDKILHNFVKRFEHGDIHMTSQVLQSTIDTFVQLVQKSDAITETSKATAVAKIKSLCQERCTIRVSNRRILDWLYKSFPNSSSSFFDAWMSTRKALVSLLKSGHPHPVMTARFAWRTRNIHYLHTINFQHVRMFAFYPPSFYIHGSPSISYSGLGFEIASNIVKAIVGRGRGIDEGLSKRFWWSSLKSCRWDEASSVQDQRFIEELFALKLAVKALEGMVGSGKAFLQLRSLETLSGRQTFYVSYCSRFCYRVDGENWCNLAMHEDGYIRAFGCHSAWARYSKVEPECLVV</sequence>
<proteinExistence type="predicted"/>
<organism evidence="1 2">
    <name type="scientific">Hyalomma asiaticum</name>
    <name type="common">Tick</name>
    <dbReference type="NCBI Taxonomy" id="266040"/>
    <lineage>
        <taxon>Eukaryota</taxon>
        <taxon>Metazoa</taxon>
        <taxon>Ecdysozoa</taxon>
        <taxon>Arthropoda</taxon>
        <taxon>Chelicerata</taxon>
        <taxon>Arachnida</taxon>
        <taxon>Acari</taxon>
        <taxon>Parasitiformes</taxon>
        <taxon>Ixodida</taxon>
        <taxon>Ixodoidea</taxon>
        <taxon>Ixodidae</taxon>
        <taxon>Hyalomminae</taxon>
        <taxon>Hyalomma</taxon>
    </lineage>
</organism>
<gene>
    <name evidence="1" type="ORF">HPB50_021952</name>
</gene>
<evidence type="ECO:0000313" key="1">
    <source>
        <dbReference type="EMBL" id="KAH6934232.1"/>
    </source>
</evidence>
<protein>
    <submittedName>
        <fullName evidence="1">Uncharacterized protein</fullName>
    </submittedName>
</protein>
<reference evidence="1" key="1">
    <citation type="submission" date="2020-05" db="EMBL/GenBank/DDBJ databases">
        <title>Large-scale comparative analyses of tick genomes elucidate their genetic diversity and vector capacities.</title>
        <authorList>
            <person name="Jia N."/>
            <person name="Wang J."/>
            <person name="Shi W."/>
            <person name="Du L."/>
            <person name="Sun Y."/>
            <person name="Zhan W."/>
            <person name="Jiang J."/>
            <person name="Wang Q."/>
            <person name="Zhang B."/>
            <person name="Ji P."/>
            <person name="Sakyi L.B."/>
            <person name="Cui X."/>
            <person name="Yuan T."/>
            <person name="Jiang B."/>
            <person name="Yang W."/>
            <person name="Lam T.T.-Y."/>
            <person name="Chang Q."/>
            <person name="Ding S."/>
            <person name="Wang X."/>
            <person name="Zhu J."/>
            <person name="Ruan X."/>
            <person name="Zhao L."/>
            <person name="Wei J."/>
            <person name="Que T."/>
            <person name="Du C."/>
            <person name="Cheng J."/>
            <person name="Dai P."/>
            <person name="Han X."/>
            <person name="Huang E."/>
            <person name="Gao Y."/>
            <person name="Liu J."/>
            <person name="Shao H."/>
            <person name="Ye R."/>
            <person name="Li L."/>
            <person name="Wei W."/>
            <person name="Wang X."/>
            <person name="Wang C."/>
            <person name="Yang T."/>
            <person name="Huo Q."/>
            <person name="Li W."/>
            <person name="Guo W."/>
            <person name="Chen H."/>
            <person name="Zhou L."/>
            <person name="Ni X."/>
            <person name="Tian J."/>
            <person name="Zhou Y."/>
            <person name="Sheng Y."/>
            <person name="Liu T."/>
            <person name="Pan Y."/>
            <person name="Xia L."/>
            <person name="Li J."/>
            <person name="Zhao F."/>
            <person name="Cao W."/>
        </authorList>
    </citation>
    <scope>NUCLEOTIDE SEQUENCE</scope>
    <source>
        <strain evidence="1">Hyas-2018</strain>
    </source>
</reference>
<keyword evidence="2" id="KW-1185">Reference proteome</keyword>
<accession>A0ACB7SGC1</accession>
<dbReference type="Proteomes" id="UP000821845">
    <property type="component" value="Chromosome 4"/>
</dbReference>
<comment type="caution">
    <text evidence="1">The sequence shown here is derived from an EMBL/GenBank/DDBJ whole genome shotgun (WGS) entry which is preliminary data.</text>
</comment>
<evidence type="ECO:0000313" key="2">
    <source>
        <dbReference type="Proteomes" id="UP000821845"/>
    </source>
</evidence>
<name>A0ACB7SGC1_HYAAI</name>